<evidence type="ECO:0000256" key="1">
    <source>
        <dbReference type="SAM" id="MobiDB-lite"/>
    </source>
</evidence>
<protein>
    <submittedName>
        <fullName evidence="2">Uncharacterized protein</fullName>
    </submittedName>
</protein>
<gene>
    <name evidence="2" type="ORF">AAFF_G00121120</name>
</gene>
<comment type="caution">
    <text evidence="2">The sequence shown here is derived from an EMBL/GenBank/DDBJ whole genome shotgun (WGS) entry which is preliminary data.</text>
</comment>
<proteinExistence type="predicted"/>
<evidence type="ECO:0000313" key="2">
    <source>
        <dbReference type="EMBL" id="KAJ8353022.1"/>
    </source>
</evidence>
<accession>A0AAD7R1M9</accession>
<name>A0AAD7R1M9_9TELE</name>
<dbReference type="EMBL" id="JAINUG010001832">
    <property type="protein sequence ID" value="KAJ8353022.1"/>
    <property type="molecule type" value="Genomic_DNA"/>
</dbReference>
<dbReference type="AlphaFoldDB" id="A0AAD7R1M9"/>
<dbReference type="Proteomes" id="UP001221898">
    <property type="component" value="Unassembled WGS sequence"/>
</dbReference>
<reference evidence="2" key="1">
    <citation type="journal article" date="2023" name="Science">
        <title>Genome structures resolve the early diversification of teleost fishes.</title>
        <authorList>
            <person name="Parey E."/>
            <person name="Louis A."/>
            <person name="Montfort J."/>
            <person name="Bouchez O."/>
            <person name="Roques C."/>
            <person name="Iampietro C."/>
            <person name="Lluch J."/>
            <person name="Castinel A."/>
            <person name="Donnadieu C."/>
            <person name="Desvignes T."/>
            <person name="Floi Bucao C."/>
            <person name="Jouanno E."/>
            <person name="Wen M."/>
            <person name="Mejri S."/>
            <person name="Dirks R."/>
            <person name="Jansen H."/>
            <person name="Henkel C."/>
            <person name="Chen W.J."/>
            <person name="Zahm M."/>
            <person name="Cabau C."/>
            <person name="Klopp C."/>
            <person name="Thompson A.W."/>
            <person name="Robinson-Rechavi M."/>
            <person name="Braasch I."/>
            <person name="Lecointre G."/>
            <person name="Bobe J."/>
            <person name="Postlethwait J.H."/>
            <person name="Berthelot C."/>
            <person name="Roest Crollius H."/>
            <person name="Guiguen Y."/>
        </authorList>
    </citation>
    <scope>NUCLEOTIDE SEQUENCE</scope>
    <source>
        <strain evidence="2">NC1722</strain>
    </source>
</reference>
<keyword evidence="3" id="KW-1185">Reference proteome</keyword>
<sequence length="123" mass="13958">MLWMLVELISSYATVYWDVYWDEALFASTPRPSALSCRSNRSLFHTSSSSSFLKHTQAARFLNPSPSYVRVWFGLNFIMNVSTVSPPKRNERRAGGTGESPDRRVVAEMKTRHQRTKTPGEAG</sequence>
<feature type="compositionally biased region" description="Basic and acidic residues" evidence="1">
    <location>
        <begin position="88"/>
        <end position="111"/>
    </location>
</feature>
<feature type="region of interest" description="Disordered" evidence="1">
    <location>
        <begin position="85"/>
        <end position="123"/>
    </location>
</feature>
<evidence type="ECO:0000313" key="3">
    <source>
        <dbReference type="Proteomes" id="UP001221898"/>
    </source>
</evidence>
<organism evidence="2 3">
    <name type="scientific">Aldrovandia affinis</name>
    <dbReference type="NCBI Taxonomy" id="143900"/>
    <lineage>
        <taxon>Eukaryota</taxon>
        <taxon>Metazoa</taxon>
        <taxon>Chordata</taxon>
        <taxon>Craniata</taxon>
        <taxon>Vertebrata</taxon>
        <taxon>Euteleostomi</taxon>
        <taxon>Actinopterygii</taxon>
        <taxon>Neopterygii</taxon>
        <taxon>Teleostei</taxon>
        <taxon>Notacanthiformes</taxon>
        <taxon>Halosauridae</taxon>
        <taxon>Aldrovandia</taxon>
    </lineage>
</organism>